<comment type="caution">
    <text evidence="1">The sequence shown here is derived from an EMBL/GenBank/DDBJ whole genome shotgun (WGS) entry which is preliminary data.</text>
</comment>
<sequence length="176" mass="20522">MECAGWTWKNCSKALQGIMIGKEGQPSVRMEVICPLDLWIWSFQFALPGAMNDFNILEVSNYFTRVLFGDFPPVSRTFTIFREVFNWFYYLMDGIYPNWKVFAKSISSACDRRSKLYTSRQEGISKCIERGFSVLFRRFKLLFIASGFWSLEKMKWLATACVCMHNMIVGIRGVSY</sequence>
<organism evidence="1 2">
    <name type="scientific">Gracilariopsis chorda</name>
    <dbReference type="NCBI Taxonomy" id="448386"/>
    <lineage>
        <taxon>Eukaryota</taxon>
        <taxon>Rhodophyta</taxon>
        <taxon>Florideophyceae</taxon>
        <taxon>Rhodymeniophycidae</taxon>
        <taxon>Gracilariales</taxon>
        <taxon>Gracilariaceae</taxon>
        <taxon>Gracilariopsis</taxon>
    </lineage>
</organism>
<evidence type="ECO:0008006" key="3">
    <source>
        <dbReference type="Google" id="ProtNLM"/>
    </source>
</evidence>
<dbReference type="PANTHER" id="PTHR47150:SF5">
    <property type="entry name" value="OS07G0546750 PROTEIN"/>
    <property type="match status" value="1"/>
</dbReference>
<dbReference type="OrthoDB" id="119179at2759"/>
<dbReference type="InterPro" id="IPR006912">
    <property type="entry name" value="Harbinger_derived_prot"/>
</dbReference>
<evidence type="ECO:0000313" key="2">
    <source>
        <dbReference type="Proteomes" id="UP000247409"/>
    </source>
</evidence>
<name>A0A2V3IE11_9FLOR</name>
<dbReference type="Pfam" id="PF04827">
    <property type="entry name" value="Plant_tran"/>
    <property type="match status" value="1"/>
</dbReference>
<evidence type="ECO:0000313" key="1">
    <source>
        <dbReference type="EMBL" id="PXF40329.1"/>
    </source>
</evidence>
<dbReference type="AlphaFoldDB" id="A0A2V3IE11"/>
<dbReference type="Proteomes" id="UP000247409">
    <property type="component" value="Unassembled WGS sequence"/>
</dbReference>
<dbReference type="EMBL" id="NBIV01000312">
    <property type="protein sequence ID" value="PXF40329.1"/>
    <property type="molecule type" value="Genomic_DNA"/>
</dbReference>
<reference evidence="1 2" key="1">
    <citation type="journal article" date="2018" name="Mol. Biol. Evol.">
        <title>Analysis of the draft genome of the red seaweed Gracilariopsis chorda provides insights into genome size evolution in Rhodophyta.</title>
        <authorList>
            <person name="Lee J."/>
            <person name="Yang E.C."/>
            <person name="Graf L."/>
            <person name="Yang J.H."/>
            <person name="Qiu H."/>
            <person name="Zel Zion U."/>
            <person name="Chan C.X."/>
            <person name="Stephens T.G."/>
            <person name="Weber A.P.M."/>
            <person name="Boo G.H."/>
            <person name="Boo S.M."/>
            <person name="Kim K.M."/>
            <person name="Shin Y."/>
            <person name="Jung M."/>
            <person name="Lee S.J."/>
            <person name="Yim H.S."/>
            <person name="Lee J.H."/>
            <person name="Bhattacharya D."/>
            <person name="Yoon H.S."/>
        </authorList>
    </citation>
    <scope>NUCLEOTIDE SEQUENCE [LARGE SCALE GENOMIC DNA]</scope>
    <source>
        <strain evidence="1 2">SKKU-2015</strain>
        <tissue evidence="1">Whole body</tissue>
    </source>
</reference>
<protein>
    <recommendedName>
        <fullName evidence="3">DDE Tnp4 domain-containing protein</fullName>
    </recommendedName>
</protein>
<accession>A0A2V3IE11</accession>
<gene>
    <name evidence="1" type="ORF">BWQ96_09960</name>
</gene>
<dbReference type="PANTHER" id="PTHR47150">
    <property type="entry name" value="OS12G0169200 PROTEIN"/>
    <property type="match status" value="1"/>
</dbReference>
<keyword evidence="2" id="KW-1185">Reference proteome</keyword>
<proteinExistence type="predicted"/>
<dbReference type="STRING" id="448386.A0A2V3IE11"/>